<keyword evidence="10" id="KW-0539">Nucleus</keyword>
<dbReference type="GO" id="GO:0005634">
    <property type="term" value="C:nucleus"/>
    <property type="evidence" value="ECO:0007669"/>
    <property type="project" value="UniProtKB-SubCell"/>
</dbReference>
<dbReference type="SMART" id="SM00490">
    <property type="entry name" value="HELICc"/>
    <property type="match status" value="2"/>
</dbReference>
<dbReference type="PROSITE" id="PS51194">
    <property type="entry name" value="HELICASE_CTER"/>
    <property type="match status" value="2"/>
</dbReference>
<dbReference type="InterPro" id="IPR014001">
    <property type="entry name" value="Helicase_ATP-bd"/>
</dbReference>
<dbReference type="CDD" id="cd17920">
    <property type="entry name" value="DEXHc_RecQ"/>
    <property type="match status" value="1"/>
</dbReference>
<keyword evidence="6" id="KW-0347">Helicase</keyword>
<keyword evidence="15" id="KW-1133">Transmembrane helix</keyword>
<keyword evidence="15" id="KW-0812">Transmembrane</keyword>
<evidence type="ECO:0000313" key="19">
    <source>
        <dbReference type="WBParaSite" id="TCONS_00011032.p1"/>
    </source>
</evidence>
<feature type="domain" description="Helicase C-terminal" evidence="17">
    <location>
        <begin position="350"/>
        <end position="508"/>
    </location>
</feature>
<evidence type="ECO:0000256" key="7">
    <source>
        <dbReference type="ARBA" id="ARBA00022840"/>
    </source>
</evidence>
<feature type="transmembrane region" description="Helical" evidence="15">
    <location>
        <begin position="12"/>
        <end position="33"/>
    </location>
</feature>
<evidence type="ECO:0000256" key="6">
    <source>
        <dbReference type="ARBA" id="ARBA00022806"/>
    </source>
</evidence>
<evidence type="ECO:0000256" key="14">
    <source>
        <dbReference type="SAM" id="MobiDB-lite"/>
    </source>
</evidence>
<keyword evidence="8" id="KW-0238">DNA-binding</keyword>
<dbReference type="SMART" id="SM00487">
    <property type="entry name" value="DEXDc"/>
    <property type="match status" value="2"/>
</dbReference>
<evidence type="ECO:0000256" key="10">
    <source>
        <dbReference type="ARBA" id="ARBA00023242"/>
    </source>
</evidence>
<dbReference type="PANTHER" id="PTHR13710:SF152">
    <property type="entry name" value="ATP-DEPENDENT DNA HELICASE Q5"/>
    <property type="match status" value="1"/>
</dbReference>
<dbReference type="Proteomes" id="UP000035681">
    <property type="component" value="Unplaced"/>
</dbReference>
<feature type="compositionally biased region" description="Low complexity" evidence="14">
    <location>
        <begin position="647"/>
        <end position="656"/>
    </location>
</feature>
<feature type="compositionally biased region" description="Basic and acidic residues" evidence="14">
    <location>
        <begin position="683"/>
        <end position="697"/>
    </location>
</feature>
<dbReference type="GO" id="GO:0046872">
    <property type="term" value="F:metal ion binding"/>
    <property type="evidence" value="ECO:0007669"/>
    <property type="project" value="UniProtKB-KW"/>
</dbReference>
<name>A0AAF5DEB6_STRER</name>
<dbReference type="PROSITE" id="PS51192">
    <property type="entry name" value="HELICASE_ATP_BIND_1"/>
    <property type="match status" value="2"/>
</dbReference>
<dbReference type="SUPFAM" id="SSF52540">
    <property type="entry name" value="P-loop containing nucleoside triphosphate hydrolases"/>
    <property type="match status" value="2"/>
</dbReference>
<dbReference type="FunFam" id="3.40.50.300:FF:000444">
    <property type="entry name" value="ATP-dependent DNA helicase"/>
    <property type="match status" value="1"/>
</dbReference>
<protein>
    <recommendedName>
        <fullName evidence="12">DNA 3'-5' helicase</fullName>
        <ecNumber evidence="12">5.6.2.4</ecNumber>
    </recommendedName>
</protein>
<comment type="catalytic activity">
    <reaction evidence="13">
        <text>ATP + H2O = ADP + phosphate + H(+)</text>
        <dbReference type="Rhea" id="RHEA:13065"/>
        <dbReference type="ChEBI" id="CHEBI:15377"/>
        <dbReference type="ChEBI" id="CHEBI:15378"/>
        <dbReference type="ChEBI" id="CHEBI:30616"/>
        <dbReference type="ChEBI" id="CHEBI:43474"/>
        <dbReference type="ChEBI" id="CHEBI:456216"/>
    </reaction>
</comment>
<dbReference type="GO" id="GO:0005694">
    <property type="term" value="C:chromosome"/>
    <property type="evidence" value="ECO:0007669"/>
    <property type="project" value="TreeGrafter"/>
</dbReference>
<evidence type="ECO:0000256" key="9">
    <source>
        <dbReference type="ARBA" id="ARBA00023235"/>
    </source>
</evidence>
<sequence>NINVWSLVTFHTIYNSSIIVSFLIMLNLDNWLIRSKKNPQQSKDIEVIENVVKESKPVLKKSTKKTLKKKDEKKNLEDINELKMLETNKTVLSEEFLNMPIEKKAEFVLRKIFKHKEFRNKDQEEAIHAAIARDSDIYISFPTGAGKSLCYQLPALCKAGVTIVFSPLIALIQDQVTALEQKMIKCCSWNSTLTNEERSRISKDLFSASPKYRIVYTTPESAQTEFFQEMLKQLYKNDLLNYLVVDEAHCISQWGHDFRPKYSKLSILKKITPGVPWIALTATASCAVEKDIKMHLMFDNYKFFKTSPYRSNLYYDVITEGQLKHEALMNENTDIETSNEINIQNHIALYIKEIKEKLIKENGNDFNGYGGIVYCRSRDLCEQLTEYLLSKDILAATYHAKLKKNEKIEVQQKWMKNEISVICATIAFGMGIDKADVRFVIHLGSPDNLSAYYQESGRAGRDGKRSYCRIYLSDQTLEQSKFFKNLTLKRIKYGKGDDEQKKAKEDSLHYSFKKMNEYCEKNECRHKMLCEYFGEDRKLPCDSNCDVCLNSKNDKGNKGEKRGFKRPASEMSILKYTAEVTKRFHHSSDLMTSKNVKNFMQPQSRSLKSSSFTKTPTKLTNSCSKTKTPTKTSRKTTKRRKKKSSKKSSTSKSSTTSKKKTRRKTTKRKPRTTKVLKNNKVIKKTEMHNTLDRDKSMSSENEEENKKIIVNEIEMKETDRYLTSSEFLTLKNEDRAIVLLKKIFNHETFRSNEQKKAIFKILECDSDIYISFPTGAGKTLINDQINSLVQKNIRCCQWSSSISKDDREQISRDLISDKPSYHIVFTTPESGKNLFFREILKSLFDKNLLNYLVIDESHCVSQWGHDFRPDYLKLCELKDLFQSIPLIALTATASQRVEEDIRRNLKLSTSNCKTFKISPFRKNLFYDVVTAESLPKLDEKKFGNLKKDEYKMEQIKKDISDFISKLIIHFKKKNGSDFNSFSGIIYCRSRNQCEEMANFLSSKGISANAYHSKIKNSDKLYIQKEWMNNGISVICATIAFGMGIDKADVRFVIHMSCPDDLAAYYQETGRAGRDGKRSYCRLYHSTNLKKRAEFFNKGNLAKIDKSKSDENNKKMKKQNLSESFKKMMEYCEGECCRHRMLCEYFGDQNIKSCTNNCDFCREPQKVKERLKKYRSDEYNCNLNTGIGEKNPTSLKRKQNESEDLYGGGKYGYQKEVEYYKEPSKQEIYRMEKNEKEERFNLIKDELAKRRKISNNVDKRMSNKEEDPKDFKNLTDPHDKKFDEYILSKREKVRQNIEKAIESIYTNSQERLKKSMEYEYKLYLESSSKNGYISKSTGFIVGLKKAIKNNEELPSIN</sequence>
<dbReference type="CDD" id="cd18794">
    <property type="entry name" value="SF2_C_RecQ"/>
    <property type="match status" value="1"/>
</dbReference>
<evidence type="ECO:0000256" key="15">
    <source>
        <dbReference type="SAM" id="Phobius"/>
    </source>
</evidence>
<evidence type="ECO:0000256" key="12">
    <source>
        <dbReference type="ARBA" id="ARBA00034808"/>
    </source>
</evidence>
<evidence type="ECO:0000256" key="3">
    <source>
        <dbReference type="ARBA" id="ARBA00022723"/>
    </source>
</evidence>
<feature type="compositionally biased region" description="Polar residues" evidence="14">
    <location>
        <begin position="595"/>
        <end position="623"/>
    </location>
</feature>
<feature type="domain" description="Helicase ATP-binding" evidence="16">
    <location>
        <begin position="759"/>
        <end position="911"/>
    </location>
</feature>
<dbReference type="InterPro" id="IPR001650">
    <property type="entry name" value="Helicase_C-like"/>
</dbReference>
<feature type="region of interest" description="Disordered" evidence="14">
    <location>
        <begin position="595"/>
        <end position="704"/>
    </location>
</feature>
<feature type="domain" description="Helicase ATP-binding" evidence="16">
    <location>
        <begin position="128"/>
        <end position="302"/>
    </location>
</feature>
<comment type="similarity">
    <text evidence="2">Belongs to the helicase family. RecQ subfamily.</text>
</comment>
<dbReference type="GO" id="GO:0005737">
    <property type="term" value="C:cytoplasm"/>
    <property type="evidence" value="ECO:0007669"/>
    <property type="project" value="TreeGrafter"/>
</dbReference>
<comment type="subcellular location">
    <subcellularLocation>
        <location evidence="1">Nucleus</location>
    </subcellularLocation>
</comment>
<comment type="catalytic activity">
    <reaction evidence="11">
        <text>Couples ATP hydrolysis with the unwinding of duplex DNA by translocating in the 3'-5' direction.</text>
        <dbReference type="EC" id="5.6.2.4"/>
    </reaction>
</comment>
<keyword evidence="9" id="KW-0413">Isomerase</keyword>
<dbReference type="AlphaFoldDB" id="A0AAF5DEB6"/>
<evidence type="ECO:0000256" key="5">
    <source>
        <dbReference type="ARBA" id="ARBA00022801"/>
    </source>
</evidence>
<keyword evidence="15" id="KW-0472">Membrane</keyword>
<keyword evidence="7" id="KW-0067">ATP-binding</keyword>
<evidence type="ECO:0000259" key="16">
    <source>
        <dbReference type="PROSITE" id="PS51192"/>
    </source>
</evidence>
<dbReference type="GO" id="GO:0005524">
    <property type="term" value="F:ATP binding"/>
    <property type="evidence" value="ECO:0007669"/>
    <property type="project" value="UniProtKB-KW"/>
</dbReference>
<dbReference type="Pfam" id="PF16124">
    <property type="entry name" value="RecQ_Zn_bind"/>
    <property type="match status" value="2"/>
</dbReference>
<dbReference type="GO" id="GO:0000724">
    <property type="term" value="P:double-strand break repair via homologous recombination"/>
    <property type="evidence" value="ECO:0007669"/>
    <property type="project" value="TreeGrafter"/>
</dbReference>
<evidence type="ECO:0000256" key="8">
    <source>
        <dbReference type="ARBA" id="ARBA00023125"/>
    </source>
</evidence>
<dbReference type="Pfam" id="PF00271">
    <property type="entry name" value="Helicase_C"/>
    <property type="match status" value="2"/>
</dbReference>
<evidence type="ECO:0000256" key="13">
    <source>
        <dbReference type="ARBA" id="ARBA00049360"/>
    </source>
</evidence>
<dbReference type="EC" id="5.6.2.4" evidence="12"/>
<feature type="domain" description="Helicase C-terminal" evidence="17">
    <location>
        <begin position="962"/>
        <end position="1111"/>
    </location>
</feature>
<dbReference type="InterPro" id="IPR032284">
    <property type="entry name" value="RecQ_Zn-bd"/>
</dbReference>
<keyword evidence="3" id="KW-0479">Metal-binding</keyword>
<dbReference type="GO" id="GO:0003677">
    <property type="term" value="F:DNA binding"/>
    <property type="evidence" value="ECO:0007669"/>
    <property type="project" value="UniProtKB-KW"/>
</dbReference>
<evidence type="ECO:0000256" key="2">
    <source>
        <dbReference type="ARBA" id="ARBA00005446"/>
    </source>
</evidence>
<dbReference type="InterPro" id="IPR004589">
    <property type="entry name" value="DNA_helicase_ATP-dep_RecQ"/>
</dbReference>
<dbReference type="NCBIfam" id="TIGR00614">
    <property type="entry name" value="recQ_fam"/>
    <property type="match status" value="2"/>
</dbReference>
<evidence type="ECO:0000256" key="11">
    <source>
        <dbReference type="ARBA" id="ARBA00034617"/>
    </source>
</evidence>
<evidence type="ECO:0000313" key="18">
    <source>
        <dbReference type="Proteomes" id="UP000035681"/>
    </source>
</evidence>
<keyword evidence="18" id="KW-1185">Reference proteome</keyword>
<feature type="compositionally biased region" description="Basic residues" evidence="14">
    <location>
        <begin position="632"/>
        <end position="646"/>
    </location>
</feature>
<dbReference type="InterPro" id="IPR011545">
    <property type="entry name" value="DEAD/DEAH_box_helicase_dom"/>
</dbReference>
<keyword evidence="4" id="KW-0547">Nucleotide-binding</keyword>
<evidence type="ECO:0000256" key="4">
    <source>
        <dbReference type="ARBA" id="ARBA00022741"/>
    </source>
</evidence>
<dbReference type="WBParaSite" id="TCONS_00011032.p1">
    <property type="protein sequence ID" value="TCONS_00011032.p1"/>
    <property type="gene ID" value="XLOC_004991"/>
</dbReference>
<dbReference type="Gene3D" id="3.40.50.300">
    <property type="entry name" value="P-loop containing nucleotide triphosphate hydrolases"/>
    <property type="match status" value="5"/>
</dbReference>
<feature type="compositionally biased region" description="Basic residues" evidence="14">
    <location>
        <begin position="657"/>
        <end position="674"/>
    </location>
</feature>
<accession>A0AAF5DEB6</accession>
<dbReference type="GO" id="GO:0043138">
    <property type="term" value="F:3'-5' DNA helicase activity"/>
    <property type="evidence" value="ECO:0007669"/>
    <property type="project" value="UniProtKB-EC"/>
</dbReference>
<evidence type="ECO:0000256" key="1">
    <source>
        <dbReference type="ARBA" id="ARBA00004123"/>
    </source>
</evidence>
<reference evidence="19" key="1">
    <citation type="submission" date="2024-02" db="UniProtKB">
        <authorList>
            <consortium name="WormBaseParasite"/>
        </authorList>
    </citation>
    <scope>IDENTIFICATION</scope>
</reference>
<dbReference type="Pfam" id="PF00270">
    <property type="entry name" value="DEAD"/>
    <property type="match status" value="2"/>
</dbReference>
<dbReference type="PANTHER" id="PTHR13710">
    <property type="entry name" value="DNA HELICASE RECQ FAMILY MEMBER"/>
    <property type="match status" value="1"/>
</dbReference>
<dbReference type="GO" id="GO:0009378">
    <property type="term" value="F:four-way junction helicase activity"/>
    <property type="evidence" value="ECO:0007669"/>
    <property type="project" value="TreeGrafter"/>
</dbReference>
<dbReference type="InterPro" id="IPR027417">
    <property type="entry name" value="P-loop_NTPase"/>
</dbReference>
<dbReference type="GO" id="GO:0016787">
    <property type="term" value="F:hydrolase activity"/>
    <property type="evidence" value="ECO:0007669"/>
    <property type="project" value="UniProtKB-KW"/>
</dbReference>
<keyword evidence="5" id="KW-0378">Hydrolase</keyword>
<organism evidence="18 19">
    <name type="scientific">Strongyloides stercoralis</name>
    <name type="common">Threadworm</name>
    <dbReference type="NCBI Taxonomy" id="6248"/>
    <lineage>
        <taxon>Eukaryota</taxon>
        <taxon>Metazoa</taxon>
        <taxon>Ecdysozoa</taxon>
        <taxon>Nematoda</taxon>
        <taxon>Chromadorea</taxon>
        <taxon>Rhabditida</taxon>
        <taxon>Tylenchina</taxon>
        <taxon>Panagrolaimomorpha</taxon>
        <taxon>Strongyloidoidea</taxon>
        <taxon>Strongyloididae</taxon>
        <taxon>Strongyloides</taxon>
    </lineage>
</organism>
<proteinExistence type="inferred from homology"/>
<evidence type="ECO:0000259" key="17">
    <source>
        <dbReference type="PROSITE" id="PS51194"/>
    </source>
</evidence>